<sequence>MINKCSLNYIIYLYVCYILINNYNSMNHNN</sequence>
<organism evidence="2">
    <name type="scientific">Lepeophtheirus salmonis</name>
    <name type="common">Salmon louse</name>
    <name type="synonym">Caligus salmonis</name>
    <dbReference type="NCBI Taxonomy" id="72036"/>
    <lineage>
        <taxon>Eukaryota</taxon>
        <taxon>Metazoa</taxon>
        <taxon>Ecdysozoa</taxon>
        <taxon>Arthropoda</taxon>
        <taxon>Crustacea</taxon>
        <taxon>Multicrustacea</taxon>
        <taxon>Hexanauplia</taxon>
        <taxon>Copepoda</taxon>
        <taxon>Siphonostomatoida</taxon>
        <taxon>Caligidae</taxon>
        <taxon>Lepeophtheirus</taxon>
    </lineage>
</organism>
<keyword evidence="1" id="KW-1133">Transmembrane helix</keyword>
<dbReference type="AlphaFoldDB" id="A0A0K2V4F6"/>
<feature type="non-terminal residue" evidence="2">
    <location>
        <position position="30"/>
    </location>
</feature>
<reference evidence="2" key="1">
    <citation type="submission" date="2014-05" db="EMBL/GenBank/DDBJ databases">
        <authorList>
            <person name="Chronopoulou M."/>
        </authorList>
    </citation>
    <scope>NUCLEOTIDE SEQUENCE</scope>
    <source>
        <tissue evidence="2">Whole organism</tissue>
    </source>
</reference>
<keyword evidence="1" id="KW-0472">Membrane</keyword>
<accession>A0A0K2V4F6</accession>
<keyword evidence="1" id="KW-0812">Transmembrane</keyword>
<dbReference type="EMBL" id="HACA01027849">
    <property type="protein sequence ID" value="CDW45210.1"/>
    <property type="molecule type" value="Transcribed_RNA"/>
</dbReference>
<protein>
    <submittedName>
        <fullName evidence="2">Uncharacterized protein</fullName>
    </submittedName>
</protein>
<proteinExistence type="predicted"/>
<evidence type="ECO:0000313" key="2">
    <source>
        <dbReference type="EMBL" id="CDW45210.1"/>
    </source>
</evidence>
<feature type="transmembrane region" description="Helical" evidence="1">
    <location>
        <begin position="6"/>
        <end position="24"/>
    </location>
</feature>
<evidence type="ECO:0000256" key="1">
    <source>
        <dbReference type="SAM" id="Phobius"/>
    </source>
</evidence>
<name>A0A0K2V4F6_LEPSM</name>